<accession>A0A9N9JVP3</accession>
<dbReference type="Proteomes" id="UP000789396">
    <property type="component" value="Unassembled WGS sequence"/>
</dbReference>
<feature type="non-terminal residue" evidence="1">
    <location>
        <position position="1"/>
    </location>
</feature>
<name>A0A9N9JVP3_9GLOM</name>
<dbReference type="EMBL" id="CAJVPZ010068794">
    <property type="protein sequence ID" value="CAG8798406.1"/>
    <property type="molecule type" value="Genomic_DNA"/>
</dbReference>
<sequence>EALGEVVYKYNPKPNVVVKVNEPEQVMIYKTAAKNDKVR</sequence>
<protein>
    <submittedName>
        <fullName evidence="1">4069_t:CDS:1</fullName>
    </submittedName>
</protein>
<feature type="non-terminal residue" evidence="1">
    <location>
        <position position="39"/>
    </location>
</feature>
<reference evidence="1" key="1">
    <citation type="submission" date="2021-06" db="EMBL/GenBank/DDBJ databases">
        <authorList>
            <person name="Kallberg Y."/>
            <person name="Tangrot J."/>
            <person name="Rosling A."/>
        </authorList>
    </citation>
    <scope>NUCLEOTIDE SEQUENCE</scope>
    <source>
        <strain evidence="1">IN212</strain>
    </source>
</reference>
<organism evidence="1 2">
    <name type="scientific">Racocetra fulgida</name>
    <dbReference type="NCBI Taxonomy" id="60492"/>
    <lineage>
        <taxon>Eukaryota</taxon>
        <taxon>Fungi</taxon>
        <taxon>Fungi incertae sedis</taxon>
        <taxon>Mucoromycota</taxon>
        <taxon>Glomeromycotina</taxon>
        <taxon>Glomeromycetes</taxon>
        <taxon>Diversisporales</taxon>
        <taxon>Gigasporaceae</taxon>
        <taxon>Racocetra</taxon>
    </lineage>
</organism>
<dbReference type="AlphaFoldDB" id="A0A9N9JVP3"/>
<proteinExistence type="predicted"/>
<gene>
    <name evidence="1" type="ORF">RFULGI_LOCUS17479</name>
</gene>
<evidence type="ECO:0000313" key="2">
    <source>
        <dbReference type="Proteomes" id="UP000789396"/>
    </source>
</evidence>
<keyword evidence="2" id="KW-1185">Reference proteome</keyword>
<comment type="caution">
    <text evidence="1">The sequence shown here is derived from an EMBL/GenBank/DDBJ whole genome shotgun (WGS) entry which is preliminary data.</text>
</comment>
<evidence type="ECO:0000313" key="1">
    <source>
        <dbReference type="EMBL" id="CAG8798406.1"/>
    </source>
</evidence>